<accession>A0A2A2TN43</accession>
<comment type="caution">
    <text evidence="1">The sequence shown here is derived from an EMBL/GenBank/DDBJ whole genome shotgun (WGS) entry which is preliminary data.</text>
</comment>
<name>A0A2A2TN43_9CYAN</name>
<gene>
    <name evidence="1" type="ORF">CK510_04790</name>
</gene>
<protein>
    <submittedName>
        <fullName evidence="1">Uncharacterized protein</fullName>
    </submittedName>
</protein>
<dbReference type="RefSeq" id="WP_095720610.1">
    <property type="nucleotide sequence ID" value="NZ_NTFS01000032.1"/>
</dbReference>
<keyword evidence="2" id="KW-1185">Reference proteome</keyword>
<evidence type="ECO:0000313" key="1">
    <source>
        <dbReference type="EMBL" id="PAX59870.1"/>
    </source>
</evidence>
<reference evidence="1 2" key="1">
    <citation type="submission" date="2017-08" db="EMBL/GenBank/DDBJ databases">
        <title>Draft genome sequence of filamentous cyanobacterium Calothrix elsteri CCALA 953.</title>
        <authorList>
            <person name="Gagunashvili A.N."/>
            <person name="Elster J."/>
            <person name="Andresson O.S."/>
        </authorList>
    </citation>
    <scope>NUCLEOTIDE SEQUENCE [LARGE SCALE GENOMIC DNA]</scope>
    <source>
        <strain evidence="1 2">CCALA 953</strain>
    </source>
</reference>
<organism evidence="1 2">
    <name type="scientific">Brunnivagina elsteri CCALA 953</name>
    <dbReference type="NCBI Taxonomy" id="987040"/>
    <lineage>
        <taxon>Bacteria</taxon>
        <taxon>Bacillati</taxon>
        <taxon>Cyanobacteriota</taxon>
        <taxon>Cyanophyceae</taxon>
        <taxon>Nostocales</taxon>
        <taxon>Calotrichaceae</taxon>
        <taxon>Brunnivagina</taxon>
    </lineage>
</organism>
<dbReference type="EMBL" id="NTFS01000032">
    <property type="protein sequence ID" value="PAX59870.1"/>
    <property type="molecule type" value="Genomic_DNA"/>
</dbReference>
<proteinExistence type="predicted"/>
<dbReference type="AlphaFoldDB" id="A0A2A2TN43"/>
<sequence>MTMTTKNILTWRLKPFDLRGQVMVKPWSWSWSGQNVVKSLKPLELRGQTIKTVKNGGQTSQLLQNPQLLLGTN</sequence>
<evidence type="ECO:0000313" key="2">
    <source>
        <dbReference type="Proteomes" id="UP000218238"/>
    </source>
</evidence>
<dbReference type="Proteomes" id="UP000218238">
    <property type="component" value="Unassembled WGS sequence"/>
</dbReference>